<reference evidence="3 4" key="1">
    <citation type="journal article" date="2024" name="Int. J. Mol. Sci.">
        <title>Exploration of Alicyclobacillus spp. Genome in Search of Antibiotic Resistance.</title>
        <authorList>
            <person name="Bucka-Kolendo J."/>
            <person name="Kiousi D.E."/>
            <person name="Dekowska A."/>
            <person name="Mikolajczuk-Szczyrba A."/>
            <person name="Karadedos D.M."/>
            <person name="Michael P."/>
            <person name="Galanis A."/>
            <person name="Sokolowska B."/>
        </authorList>
    </citation>
    <scope>NUCLEOTIDE SEQUENCE [LARGE SCALE GENOMIC DNA]</scope>
    <source>
        <strain evidence="3 4">KKP 3000</strain>
    </source>
</reference>
<dbReference type="NCBIfam" id="TIGR00199">
    <property type="entry name" value="PncC_domain"/>
    <property type="match status" value="1"/>
</dbReference>
<dbReference type="PIRSF" id="PIRSF006728">
    <property type="entry name" value="CinA"/>
    <property type="match status" value="1"/>
</dbReference>
<dbReference type="SMART" id="SM00852">
    <property type="entry name" value="MoCF_biosynth"/>
    <property type="match status" value="1"/>
</dbReference>
<evidence type="ECO:0000313" key="4">
    <source>
        <dbReference type="Proteomes" id="UP001579974"/>
    </source>
</evidence>
<dbReference type="RefSeq" id="WP_275472870.1">
    <property type="nucleotide sequence ID" value="NZ_CP162940.1"/>
</dbReference>
<name>A0ABV5AGU0_9BACL</name>
<dbReference type="CDD" id="cd00885">
    <property type="entry name" value="cinA"/>
    <property type="match status" value="1"/>
</dbReference>
<evidence type="ECO:0000259" key="2">
    <source>
        <dbReference type="SMART" id="SM00852"/>
    </source>
</evidence>
<comment type="similarity">
    <text evidence="1">Belongs to the CinA family.</text>
</comment>
<dbReference type="NCBIfam" id="TIGR00177">
    <property type="entry name" value="molyb_syn"/>
    <property type="match status" value="1"/>
</dbReference>
<protein>
    <recommendedName>
        <fullName evidence="1">Putative competence-damage inducible protein</fullName>
    </recommendedName>
</protein>
<feature type="domain" description="MoaB/Mog" evidence="2">
    <location>
        <begin position="11"/>
        <end position="178"/>
    </location>
</feature>
<dbReference type="InterPro" id="IPR008135">
    <property type="entry name" value="Competence-induced_CinA"/>
</dbReference>
<dbReference type="Gene3D" id="3.30.70.2860">
    <property type="match status" value="1"/>
</dbReference>
<proteinExistence type="inferred from homology"/>
<gene>
    <name evidence="1" type="primary">cinA</name>
    <name evidence="3" type="ORF">KKP3000_000268</name>
</gene>
<dbReference type="InterPro" id="IPR001453">
    <property type="entry name" value="MoaB/Mog_dom"/>
</dbReference>
<dbReference type="Proteomes" id="UP001579974">
    <property type="component" value="Unassembled WGS sequence"/>
</dbReference>
<dbReference type="Pfam" id="PF02464">
    <property type="entry name" value="CinA"/>
    <property type="match status" value="1"/>
</dbReference>
<dbReference type="PANTHER" id="PTHR13939">
    <property type="entry name" value="NICOTINAMIDE-NUCLEOTIDE AMIDOHYDROLASE PNCC"/>
    <property type="match status" value="1"/>
</dbReference>
<dbReference type="EMBL" id="JBDXSU010000011">
    <property type="protein sequence ID" value="MFB5191495.1"/>
    <property type="molecule type" value="Genomic_DNA"/>
</dbReference>
<dbReference type="Gene3D" id="3.90.950.20">
    <property type="entry name" value="CinA-like"/>
    <property type="match status" value="1"/>
</dbReference>
<dbReference type="SUPFAM" id="SSF53218">
    <property type="entry name" value="Molybdenum cofactor biosynthesis proteins"/>
    <property type="match status" value="1"/>
</dbReference>
<keyword evidence="4" id="KW-1185">Reference proteome</keyword>
<dbReference type="Gene3D" id="3.40.980.10">
    <property type="entry name" value="MoaB/Mog-like domain"/>
    <property type="match status" value="1"/>
</dbReference>
<dbReference type="InterPro" id="IPR050101">
    <property type="entry name" value="CinA"/>
</dbReference>
<dbReference type="Pfam" id="PF00994">
    <property type="entry name" value="MoCF_biosynth"/>
    <property type="match status" value="1"/>
</dbReference>
<dbReference type="HAMAP" id="MF_00226_B">
    <property type="entry name" value="CinA_B"/>
    <property type="match status" value="1"/>
</dbReference>
<dbReference type="InterPro" id="IPR008136">
    <property type="entry name" value="CinA_C"/>
</dbReference>
<evidence type="ECO:0000256" key="1">
    <source>
        <dbReference type="HAMAP-Rule" id="MF_00226"/>
    </source>
</evidence>
<dbReference type="InterPro" id="IPR036425">
    <property type="entry name" value="MoaB/Mog-like_dom_sf"/>
</dbReference>
<dbReference type="Pfam" id="PF18146">
    <property type="entry name" value="CinA_KH"/>
    <property type="match status" value="1"/>
</dbReference>
<sequence length="417" mass="45432">MVAVSTQCQAELIAVGSEILLGQINNSHAQVISSELAKYGLYVYHHGAVGDNEQRIRRAFETASQRSNVVIVTGGLGPTADDLTKEALASFLGRKLVLSEQALHHLMQYFAGRQRQMPEENRKQAYCIEGGELIPNENGTAPGQYIFDRNVHFFLLPGPPLEMRPMLRNYVLPRLIEVFGGQQALISRVLHFCGIGESDVDEQIQDLTAGQNPTVAPLAGEGEMLLRITATADSEHSARAKIAPVEEELRRRFGAYLYGFDDDTLQSVVGRRLAERQHTLSVAESCTGGLLASMLTDVPGSSAYFMGGVVAYDNRIKESLLDVPSDVLATEGAVSEATARAMAEGVRRRLSTTYGIGVTGIAGPGGGTPEKPVGLVYVAVADGRQTQVYRLQYRVSRAQVRLRTCKQALWRLLGIME</sequence>
<organism evidence="3 4">
    <name type="scientific">Alicyclobacillus fastidiosus</name>
    <dbReference type="NCBI Taxonomy" id="392011"/>
    <lineage>
        <taxon>Bacteria</taxon>
        <taxon>Bacillati</taxon>
        <taxon>Bacillota</taxon>
        <taxon>Bacilli</taxon>
        <taxon>Bacillales</taxon>
        <taxon>Alicyclobacillaceae</taxon>
        <taxon>Alicyclobacillus</taxon>
    </lineage>
</organism>
<dbReference type="NCBIfam" id="NF001813">
    <property type="entry name" value="PRK00549.1"/>
    <property type="match status" value="1"/>
</dbReference>
<comment type="caution">
    <text evidence="3">The sequence shown here is derived from an EMBL/GenBank/DDBJ whole genome shotgun (WGS) entry which is preliminary data.</text>
</comment>
<dbReference type="PANTHER" id="PTHR13939:SF0">
    <property type="entry name" value="NMN AMIDOHYDROLASE-LIKE PROTEIN YFAY"/>
    <property type="match status" value="1"/>
</dbReference>
<dbReference type="SUPFAM" id="SSF142433">
    <property type="entry name" value="CinA-like"/>
    <property type="match status" value="1"/>
</dbReference>
<dbReference type="InterPro" id="IPR036653">
    <property type="entry name" value="CinA-like_C"/>
</dbReference>
<dbReference type="NCBIfam" id="TIGR00200">
    <property type="entry name" value="cinA_nterm"/>
    <property type="match status" value="1"/>
</dbReference>
<dbReference type="InterPro" id="IPR041424">
    <property type="entry name" value="CinA_KH"/>
</dbReference>
<accession>A0ABV5AGU0</accession>
<evidence type="ECO:0000313" key="3">
    <source>
        <dbReference type="EMBL" id="MFB5191495.1"/>
    </source>
</evidence>